<name>A0A9W6XVF0_9STRA</name>
<comment type="caution">
    <text evidence="1">The sequence shown here is derived from an EMBL/GenBank/DDBJ whole genome shotgun (WGS) entry which is preliminary data.</text>
</comment>
<organism evidence="1 2">
    <name type="scientific">Phytophthora fragariaefolia</name>
    <dbReference type="NCBI Taxonomy" id="1490495"/>
    <lineage>
        <taxon>Eukaryota</taxon>
        <taxon>Sar</taxon>
        <taxon>Stramenopiles</taxon>
        <taxon>Oomycota</taxon>
        <taxon>Peronosporomycetes</taxon>
        <taxon>Peronosporales</taxon>
        <taxon>Peronosporaceae</taxon>
        <taxon>Phytophthora</taxon>
    </lineage>
</organism>
<gene>
    <name evidence="1" type="ORF">Pfra01_001665600</name>
</gene>
<evidence type="ECO:0000313" key="1">
    <source>
        <dbReference type="EMBL" id="GMF45895.1"/>
    </source>
</evidence>
<accession>A0A9W6XVF0</accession>
<dbReference type="EMBL" id="BSXT01001892">
    <property type="protein sequence ID" value="GMF45895.1"/>
    <property type="molecule type" value="Genomic_DNA"/>
</dbReference>
<proteinExistence type="predicted"/>
<protein>
    <submittedName>
        <fullName evidence="1">Unnamed protein product</fullName>
    </submittedName>
</protein>
<dbReference type="AlphaFoldDB" id="A0A9W6XVF0"/>
<dbReference type="Proteomes" id="UP001165121">
    <property type="component" value="Unassembled WGS sequence"/>
</dbReference>
<keyword evidence="2" id="KW-1185">Reference proteome</keyword>
<reference evidence="1" key="1">
    <citation type="submission" date="2023-04" db="EMBL/GenBank/DDBJ databases">
        <title>Phytophthora fragariaefolia NBRC 109709.</title>
        <authorList>
            <person name="Ichikawa N."/>
            <person name="Sato H."/>
            <person name="Tonouchi N."/>
        </authorList>
    </citation>
    <scope>NUCLEOTIDE SEQUENCE</scope>
    <source>
        <strain evidence="1">NBRC 109709</strain>
    </source>
</reference>
<sequence length="172" mass="20525">MSFRYVYRYCSAINHLHDETKGAAEDILDLLNIIVDSYCFKNKNMEHMNFLKLKLQRKFDAATGRHRRMDALLKDAWWEQSFGFHYALRFHRPIMFNYVKLVGSLISDLRTLSYAMQLEKYEHLHFTYMKVLQREIYIIQTRSGDLLNEIAREVQSASRGKYLRAKPLESMS</sequence>
<evidence type="ECO:0000313" key="2">
    <source>
        <dbReference type="Proteomes" id="UP001165121"/>
    </source>
</evidence>
<dbReference type="OrthoDB" id="166969at2759"/>